<dbReference type="Gene3D" id="3.90.320.10">
    <property type="match status" value="1"/>
</dbReference>
<reference evidence="3" key="1">
    <citation type="submission" date="2022-08" db="UniProtKB">
        <authorList>
            <consortium name="EnsemblMetazoa"/>
        </authorList>
    </citation>
    <scope>IDENTIFICATION</scope>
    <source>
        <strain evidence="3">05x7-T-G4-1.051#20</strain>
    </source>
</reference>
<keyword evidence="1" id="KW-0863">Zinc-finger</keyword>
<dbReference type="Pfam" id="PF09588">
    <property type="entry name" value="YqaJ"/>
    <property type="match status" value="1"/>
</dbReference>
<evidence type="ECO:0000256" key="1">
    <source>
        <dbReference type="PROSITE-ProRule" id="PRU00325"/>
    </source>
</evidence>
<accession>A0A8W8IU49</accession>
<dbReference type="SUPFAM" id="SSF52980">
    <property type="entry name" value="Restriction endonuclease-like"/>
    <property type="match status" value="1"/>
</dbReference>
<dbReference type="InterPro" id="IPR007527">
    <property type="entry name" value="Znf_SWIM"/>
</dbReference>
<dbReference type="PROSITE" id="PS50966">
    <property type="entry name" value="ZF_SWIM"/>
    <property type="match status" value="1"/>
</dbReference>
<dbReference type="GO" id="GO:0008270">
    <property type="term" value="F:zinc ion binding"/>
    <property type="evidence" value="ECO:0007669"/>
    <property type="project" value="UniProtKB-KW"/>
</dbReference>
<dbReference type="GO" id="GO:0006281">
    <property type="term" value="P:DNA repair"/>
    <property type="evidence" value="ECO:0007669"/>
    <property type="project" value="UniProtKB-ARBA"/>
</dbReference>
<dbReference type="InterPro" id="IPR011604">
    <property type="entry name" value="PDDEXK-like_dom_sf"/>
</dbReference>
<keyword evidence="1" id="KW-0479">Metal-binding</keyword>
<organism evidence="3 4">
    <name type="scientific">Magallana gigas</name>
    <name type="common">Pacific oyster</name>
    <name type="synonym">Crassostrea gigas</name>
    <dbReference type="NCBI Taxonomy" id="29159"/>
    <lineage>
        <taxon>Eukaryota</taxon>
        <taxon>Metazoa</taxon>
        <taxon>Spiralia</taxon>
        <taxon>Lophotrochozoa</taxon>
        <taxon>Mollusca</taxon>
        <taxon>Bivalvia</taxon>
        <taxon>Autobranchia</taxon>
        <taxon>Pteriomorphia</taxon>
        <taxon>Ostreida</taxon>
        <taxon>Ostreoidea</taxon>
        <taxon>Ostreidae</taxon>
        <taxon>Magallana</taxon>
    </lineage>
</organism>
<evidence type="ECO:0000313" key="3">
    <source>
        <dbReference type="EnsemblMetazoa" id="G15693.1:cds"/>
    </source>
</evidence>
<dbReference type="InterPro" id="IPR051703">
    <property type="entry name" value="NF-kappa-B_Signaling_Reg"/>
</dbReference>
<dbReference type="InterPro" id="IPR011335">
    <property type="entry name" value="Restrct_endonuc-II-like"/>
</dbReference>
<dbReference type="Proteomes" id="UP000005408">
    <property type="component" value="Unassembled WGS sequence"/>
</dbReference>
<protein>
    <recommendedName>
        <fullName evidence="2">SWIM-type domain-containing protein</fullName>
    </recommendedName>
</protein>
<sequence>MKDTSYKVQIFLDAEDNGIVKDFTCQCPMGQFRCHHMAAALLFGYKRAKMILEAAFISSGQRENALWAAIRKLRFTASNFGQIIGAAKRNRLTESLKKRILSTYNLERRALIQWGITHERVGVSEYCKAGGVTVLPTGIWLHESGVLGASPDGFVQGDFLKSPIVHHQQKNQPPTLPAIIEVKCSFTAKDLTIAEACSSIKDFYLVKDVGGLSLKMTNDYWH</sequence>
<evidence type="ECO:0000313" key="4">
    <source>
        <dbReference type="Proteomes" id="UP000005408"/>
    </source>
</evidence>
<feature type="domain" description="SWIM-type" evidence="2">
    <location>
        <begin position="6"/>
        <end position="45"/>
    </location>
</feature>
<keyword evidence="1" id="KW-0862">Zinc</keyword>
<dbReference type="AlphaFoldDB" id="A0A8W8IU49"/>
<dbReference type="InterPro" id="IPR019080">
    <property type="entry name" value="YqaJ_viral_recombinase"/>
</dbReference>
<evidence type="ECO:0000259" key="2">
    <source>
        <dbReference type="PROSITE" id="PS50966"/>
    </source>
</evidence>
<dbReference type="PANTHER" id="PTHR46609">
    <property type="entry name" value="EXONUCLEASE, PHAGE-TYPE/RECB, C-TERMINAL DOMAIN-CONTAINING PROTEIN"/>
    <property type="match status" value="1"/>
</dbReference>
<keyword evidence="4" id="KW-1185">Reference proteome</keyword>
<dbReference type="EnsemblMetazoa" id="G15693.1">
    <property type="protein sequence ID" value="G15693.1:cds"/>
    <property type="gene ID" value="G15693"/>
</dbReference>
<dbReference type="Pfam" id="PF04434">
    <property type="entry name" value="SWIM"/>
    <property type="match status" value="1"/>
</dbReference>
<name>A0A8W8IU49_MAGGI</name>
<dbReference type="PANTHER" id="PTHR46609:SF8">
    <property type="entry name" value="YQAJ VIRAL RECOMBINASE DOMAIN-CONTAINING PROTEIN"/>
    <property type="match status" value="1"/>
</dbReference>
<proteinExistence type="predicted"/>